<dbReference type="EMBL" id="OBEH01000003">
    <property type="protein sequence ID" value="SNZ00363.1"/>
    <property type="molecule type" value="Genomic_DNA"/>
</dbReference>
<sequence>MRNGEDGQRCPKCNSPMATDDTRHVSKISQLLTPAQVKLLEYVDALDGPDRVKALKWVHDVAIYNSQETLYEEEKDALYQVKVLWQLIEGILEV</sequence>
<dbReference type="AlphaFoldDB" id="A0A285MUI8"/>
<dbReference type="OrthoDB" id="960942at2"/>
<dbReference type="RefSeq" id="WP_097045834.1">
    <property type="nucleotide sequence ID" value="NZ_OBEH01000003.1"/>
</dbReference>
<keyword evidence="2" id="KW-1185">Reference proteome</keyword>
<reference evidence="2" key="1">
    <citation type="submission" date="2017-09" db="EMBL/GenBank/DDBJ databases">
        <authorList>
            <person name="Varghese N."/>
            <person name="Submissions S."/>
        </authorList>
    </citation>
    <scope>NUCLEOTIDE SEQUENCE [LARGE SCALE GENOMIC DNA]</scope>
    <source>
        <strain evidence="2">DSM 25885</strain>
    </source>
</reference>
<evidence type="ECO:0000313" key="2">
    <source>
        <dbReference type="Proteomes" id="UP000219048"/>
    </source>
</evidence>
<organism evidence="1 2">
    <name type="scientific">Flagellimonas pacifica</name>
    <dbReference type="NCBI Taxonomy" id="1247520"/>
    <lineage>
        <taxon>Bacteria</taxon>
        <taxon>Pseudomonadati</taxon>
        <taxon>Bacteroidota</taxon>
        <taxon>Flavobacteriia</taxon>
        <taxon>Flavobacteriales</taxon>
        <taxon>Flavobacteriaceae</taxon>
        <taxon>Flagellimonas</taxon>
    </lineage>
</organism>
<proteinExistence type="predicted"/>
<dbReference type="Proteomes" id="UP000219048">
    <property type="component" value="Unassembled WGS sequence"/>
</dbReference>
<name>A0A285MUI8_9FLAO</name>
<accession>A0A285MUI8</accession>
<protein>
    <submittedName>
        <fullName evidence="1">Uncharacterized protein</fullName>
    </submittedName>
</protein>
<gene>
    <name evidence="1" type="ORF">SAMN06265377_2185</name>
</gene>
<evidence type="ECO:0000313" key="1">
    <source>
        <dbReference type="EMBL" id="SNZ00363.1"/>
    </source>
</evidence>